<proteinExistence type="predicted"/>
<accession>D9PGS0</accession>
<dbReference type="AlphaFoldDB" id="D9PGS0"/>
<comment type="caution">
    <text evidence="1">The sequence shown here is derived from an EMBL/GenBank/DDBJ whole genome shotgun (WGS) entry which is preliminary data.</text>
</comment>
<sequence length="171" mass="20331">MVSQLEDIEQNLPFPVKGFHSDNGSEFLNHHLYEHYARRKAPVLQTRGRPNRGNDSAHVEQKNWSHVRLLLGYQRIEVPDLVQKINELYSVWSLFNNFFCTNQKLIEKTKINSRYHKKYDDAKTPYQRLMESGHLNEAQKTHLTEIVCNIKPFNLKKQIDYKQRQILNAIR</sequence>
<reference evidence="1" key="2">
    <citation type="journal article" date="2011" name="Microb. Ecol.">
        <title>Taxonomic and Functional Metagenomic Profiling of the Microbial Community in the Anoxic Sediment of a Sub-saline Shallow Lake (Laguna de Carrizo, Central Spain).</title>
        <authorList>
            <person name="Ferrer M."/>
            <person name="Guazzaroni M.E."/>
            <person name="Richter M."/>
            <person name="Garcia-Salamanca A."/>
            <person name="Yarza P."/>
            <person name="Suarez-Suarez A."/>
            <person name="Solano J."/>
            <person name="Alcaide M."/>
            <person name="van Dillewijn P."/>
            <person name="Molina-Henares M.A."/>
            <person name="Lopez-Cortes N."/>
            <person name="Al-Ramahi Y."/>
            <person name="Guerrero C."/>
            <person name="Acosta A."/>
            <person name="de Eugenio L.I."/>
            <person name="Martinez V."/>
            <person name="Marques S."/>
            <person name="Rojo F."/>
            <person name="Santero E."/>
            <person name="Genilloud O."/>
            <person name="Perez-Perez J."/>
            <person name="Rossello-Mora R."/>
            <person name="Ramos J.L."/>
        </authorList>
    </citation>
    <scope>NUCLEOTIDE SEQUENCE</scope>
</reference>
<dbReference type="SUPFAM" id="SSF53098">
    <property type="entry name" value="Ribonuclease H-like"/>
    <property type="match status" value="1"/>
</dbReference>
<dbReference type="InterPro" id="IPR012337">
    <property type="entry name" value="RNaseH-like_sf"/>
</dbReference>
<gene>
    <name evidence="1" type="ORF">LDC_0717</name>
</gene>
<protein>
    <submittedName>
        <fullName evidence="1">Transposase</fullName>
    </submittedName>
</protein>
<evidence type="ECO:0000313" key="1">
    <source>
        <dbReference type="EMBL" id="EFK97241.1"/>
    </source>
</evidence>
<name>D9PGS0_9ZZZZ</name>
<reference evidence="1" key="1">
    <citation type="submission" date="2010-07" db="EMBL/GenBank/DDBJ databases">
        <authorList>
            <consortium name="CONSOLIDER consortium CSD2007-00005"/>
            <person name="Guazzaroni M.-E."/>
            <person name="Richter M."/>
            <person name="Garcia-Salamanca A."/>
            <person name="Yarza P."/>
            <person name="Ferrer M."/>
        </authorList>
    </citation>
    <scope>NUCLEOTIDE SEQUENCE</scope>
</reference>
<organism evidence="1">
    <name type="scientific">sediment metagenome</name>
    <dbReference type="NCBI Taxonomy" id="749907"/>
    <lineage>
        <taxon>unclassified sequences</taxon>
        <taxon>metagenomes</taxon>
        <taxon>ecological metagenomes</taxon>
    </lineage>
</organism>
<dbReference type="EMBL" id="ADZX01000300">
    <property type="protein sequence ID" value="EFK97241.1"/>
    <property type="molecule type" value="Genomic_DNA"/>
</dbReference>